<keyword evidence="2" id="KW-1185">Reference proteome</keyword>
<organism evidence="1 2">
    <name type="scientific">Nostoc favosum CHAB5714</name>
    <dbReference type="NCBI Taxonomy" id="2780399"/>
    <lineage>
        <taxon>Bacteria</taxon>
        <taxon>Bacillati</taxon>
        <taxon>Cyanobacteriota</taxon>
        <taxon>Cyanophyceae</taxon>
        <taxon>Nostocales</taxon>
        <taxon>Nostocaceae</taxon>
        <taxon>Nostoc</taxon>
        <taxon>Nostoc favosum</taxon>
    </lineage>
</organism>
<evidence type="ECO:0008006" key="3">
    <source>
        <dbReference type="Google" id="ProtNLM"/>
    </source>
</evidence>
<comment type="caution">
    <text evidence="1">The sequence shown here is derived from an EMBL/GenBank/DDBJ whole genome shotgun (WGS) entry which is preliminary data.</text>
</comment>
<dbReference type="Proteomes" id="UP001199525">
    <property type="component" value="Unassembled WGS sequence"/>
</dbReference>
<reference evidence="1 2" key="1">
    <citation type="journal article" date="2021" name="Microorganisms">
        <title>Genome Evolution of Filamentous Cyanobacterium Nostoc Species: From Facultative Symbiosis to Free Living.</title>
        <authorList>
            <person name="Huo D."/>
            <person name="Li H."/>
            <person name="Cai F."/>
            <person name="Guo X."/>
            <person name="Qiao Z."/>
            <person name="Wang W."/>
            <person name="Yu G."/>
            <person name="Li R."/>
        </authorList>
    </citation>
    <scope>NUCLEOTIDE SEQUENCE [LARGE SCALE GENOMIC DNA]</scope>
    <source>
        <strain evidence="1 2">CHAB 5714</strain>
    </source>
</reference>
<gene>
    <name evidence="1" type="ORF">LC586_19760</name>
</gene>
<protein>
    <recommendedName>
        <fullName evidence="3">Type I restriction enzyme R protein N-terminal domain-containing protein</fullName>
    </recommendedName>
</protein>
<sequence length="170" mass="19807">MIYRDKQTLTWWEIRAIQATNLEDIDFPDIVALDKEEQIVLIAEVKGLPFNFQETKAKKYAILRLIDYLQAAKIAIPFAMLVDVNNILIFKWDGNNLSEAIISLNTADVLSYYEPKFRDKRIFSLYLKGLTEAWLRDLAYHWKSAIPPFTKEMTEIGLLQLLEDGTTQLY</sequence>
<dbReference type="RefSeq" id="WP_229486407.1">
    <property type="nucleotide sequence ID" value="NZ_JAIVFQ010000030.1"/>
</dbReference>
<accession>A0ABS8IBB0</accession>
<name>A0ABS8IBB0_9NOSO</name>
<dbReference type="EMBL" id="JAIVFQ010000030">
    <property type="protein sequence ID" value="MCC5601382.1"/>
    <property type="molecule type" value="Genomic_DNA"/>
</dbReference>
<proteinExistence type="predicted"/>
<evidence type="ECO:0000313" key="2">
    <source>
        <dbReference type="Proteomes" id="UP001199525"/>
    </source>
</evidence>
<evidence type="ECO:0000313" key="1">
    <source>
        <dbReference type="EMBL" id="MCC5601382.1"/>
    </source>
</evidence>